<keyword evidence="4 6" id="KW-0862">Zinc</keyword>
<proteinExistence type="predicted"/>
<evidence type="ECO:0000256" key="3">
    <source>
        <dbReference type="ARBA" id="ARBA00022801"/>
    </source>
</evidence>
<dbReference type="FunFam" id="3.40.390.10:FF:000075">
    <property type="entry name" value="Metalloendopeptidase"/>
    <property type="match status" value="1"/>
</dbReference>
<comment type="caution">
    <text evidence="6">Lacks conserved residue(s) required for the propagation of feature annotation.</text>
</comment>
<dbReference type="SUPFAM" id="SSF55486">
    <property type="entry name" value="Metalloproteases ('zincins'), catalytic domain"/>
    <property type="match status" value="1"/>
</dbReference>
<dbReference type="GO" id="GO:0005615">
    <property type="term" value="C:extracellular space"/>
    <property type="evidence" value="ECO:0000318"/>
    <property type="project" value="GO_Central"/>
</dbReference>
<dbReference type="PANTHER" id="PTHR10127:SF780">
    <property type="entry name" value="METALLOENDOPEPTIDASE"/>
    <property type="match status" value="1"/>
</dbReference>
<dbReference type="GO" id="GO:0004222">
    <property type="term" value="F:metalloendopeptidase activity"/>
    <property type="evidence" value="ECO:0000318"/>
    <property type="project" value="GO_Central"/>
</dbReference>
<comment type="cofactor">
    <cofactor evidence="6 7">
        <name>Zn(2+)</name>
        <dbReference type="ChEBI" id="CHEBI:29105"/>
    </cofactor>
    <text evidence="6 7">Binds 1 zinc ion per subunit.</text>
</comment>
<dbReference type="SMART" id="SM00235">
    <property type="entry name" value="ZnMc"/>
    <property type="match status" value="1"/>
</dbReference>
<feature type="active site" evidence="6">
    <location>
        <position position="172"/>
    </location>
</feature>
<evidence type="ECO:0000256" key="1">
    <source>
        <dbReference type="ARBA" id="ARBA00022670"/>
    </source>
</evidence>
<feature type="binding site" evidence="6">
    <location>
        <position position="181"/>
    </location>
    <ligand>
        <name>Zn(2+)</name>
        <dbReference type="ChEBI" id="CHEBI:29105"/>
        <note>catalytic</note>
    </ligand>
</feature>
<dbReference type="InterPro" id="IPR001506">
    <property type="entry name" value="Peptidase_M12A"/>
</dbReference>
<keyword evidence="10" id="KW-1185">Reference proteome</keyword>
<evidence type="ECO:0000313" key="10">
    <source>
        <dbReference type="Proteomes" id="UP000000305"/>
    </source>
</evidence>
<keyword evidence="1 6" id="KW-0645">Protease</keyword>
<organism evidence="9 10">
    <name type="scientific">Daphnia pulex</name>
    <name type="common">Water flea</name>
    <dbReference type="NCBI Taxonomy" id="6669"/>
    <lineage>
        <taxon>Eukaryota</taxon>
        <taxon>Metazoa</taxon>
        <taxon>Ecdysozoa</taxon>
        <taxon>Arthropoda</taxon>
        <taxon>Crustacea</taxon>
        <taxon>Branchiopoda</taxon>
        <taxon>Diplostraca</taxon>
        <taxon>Cladocera</taxon>
        <taxon>Anomopoda</taxon>
        <taxon>Daphniidae</taxon>
        <taxon>Daphnia</taxon>
    </lineage>
</organism>
<feature type="binding site" evidence="6">
    <location>
        <position position="175"/>
    </location>
    <ligand>
        <name>Zn(2+)</name>
        <dbReference type="ChEBI" id="CHEBI:29105"/>
        <note>catalytic</note>
    </ligand>
</feature>
<dbReference type="Gene3D" id="3.40.390.10">
    <property type="entry name" value="Collagenase (Catalytic Domain)"/>
    <property type="match status" value="1"/>
</dbReference>
<dbReference type="Pfam" id="PF01400">
    <property type="entry name" value="Astacin"/>
    <property type="match status" value="1"/>
</dbReference>
<sequence>MSKKSGAMVMAFLWSCCWMIQLITGTPVGTPEMDRAFGAPLTAAEFACVPTFGKAAPEDFPHSEGNDIVIVPNKNAYLSRKWPNASAIPYVLDSTFSAKARCAIGYAMTQYHKNTCIRFVPRTVETDYVKLNNLDTPECYSIGLGYYKGGGAHEVTFSPSCYQYQAGSIMHELMHRVGFNHEHTRPDRDTYVNILWNNIDAGWKAQYAIAEGSNLLLTYDYGSVMHYGLGREMTTKLNTNGAVIGQRQALSQLDINKLKLMYCSK</sequence>
<feature type="signal peptide" evidence="7">
    <location>
        <begin position="1"/>
        <end position="25"/>
    </location>
</feature>
<evidence type="ECO:0000256" key="7">
    <source>
        <dbReference type="RuleBase" id="RU361183"/>
    </source>
</evidence>
<dbReference type="InterPro" id="IPR024079">
    <property type="entry name" value="MetalloPept_cat_dom_sf"/>
</dbReference>
<evidence type="ECO:0000313" key="9">
    <source>
        <dbReference type="EMBL" id="EFX73217.1"/>
    </source>
</evidence>
<dbReference type="CDD" id="cd04280">
    <property type="entry name" value="ZnMc_astacin_like"/>
    <property type="match status" value="1"/>
</dbReference>
<dbReference type="HOGENOM" id="CLU_017286_2_1_1"/>
<dbReference type="EMBL" id="GL732592">
    <property type="protein sequence ID" value="EFX73217.1"/>
    <property type="molecule type" value="Genomic_DNA"/>
</dbReference>
<reference evidence="9 10" key="1">
    <citation type="journal article" date="2011" name="Science">
        <title>The ecoresponsive genome of Daphnia pulex.</title>
        <authorList>
            <person name="Colbourne J.K."/>
            <person name="Pfrender M.E."/>
            <person name="Gilbert D."/>
            <person name="Thomas W.K."/>
            <person name="Tucker A."/>
            <person name="Oakley T.H."/>
            <person name="Tokishita S."/>
            <person name="Aerts A."/>
            <person name="Arnold G.J."/>
            <person name="Basu M.K."/>
            <person name="Bauer D.J."/>
            <person name="Caceres C.E."/>
            <person name="Carmel L."/>
            <person name="Casola C."/>
            <person name="Choi J.H."/>
            <person name="Detter J.C."/>
            <person name="Dong Q."/>
            <person name="Dusheyko S."/>
            <person name="Eads B.D."/>
            <person name="Frohlich T."/>
            <person name="Geiler-Samerotte K.A."/>
            <person name="Gerlach D."/>
            <person name="Hatcher P."/>
            <person name="Jogdeo S."/>
            <person name="Krijgsveld J."/>
            <person name="Kriventseva E.V."/>
            <person name="Kultz D."/>
            <person name="Laforsch C."/>
            <person name="Lindquist E."/>
            <person name="Lopez J."/>
            <person name="Manak J.R."/>
            <person name="Muller J."/>
            <person name="Pangilinan J."/>
            <person name="Patwardhan R.P."/>
            <person name="Pitluck S."/>
            <person name="Pritham E.J."/>
            <person name="Rechtsteiner A."/>
            <person name="Rho M."/>
            <person name="Rogozin I.B."/>
            <person name="Sakarya O."/>
            <person name="Salamov A."/>
            <person name="Schaack S."/>
            <person name="Shapiro H."/>
            <person name="Shiga Y."/>
            <person name="Skalitzky C."/>
            <person name="Smith Z."/>
            <person name="Souvorov A."/>
            <person name="Sung W."/>
            <person name="Tang Z."/>
            <person name="Tsuchiya D."/>
            <person name="Tu H."/>
            <person name="Vos H."/>
            <person name="Wang M."/>
            <person name="Wolf Y.I."/>
            <person name="Yamagata H."/>
            <person name="Yamada T."/>
            <person name="Ye Y."/>
            <person name="Shaw J.R."/>
            <person name="Andrews J."/>
            <person name="Crease T.J."/>
            <person name="Tang H."/>
            <person name="Lucas S.M."/>
            <person name="Robertson H.M."/>
            <person name="Bork P."/>
            <person name="Koonin E.V."/>
            <person name="Zdobnov E.M."/>
            <person name="Grigoriev I.V."/>
            <person name="Lynch M."/>
            <person name="Boore J.L."/>
        </authorList>
    </citation>
    <scope>NUCLEOTIDE SEQUENCE [LARGE SCALE GENOMIC DNA]</scope>
</reference>
<accession>E9H4X4</accession>
<protein>
    <recommendedName>
        <fullName evidence="7">Metalloendopeptidase</fullName>
        <ecNumber evidence="7">3.4.24.-</ecNumber>
    </recommendedName>
</protein>
<gene>
    <name evidence="9" type="ORF">DAPPUDRAFT_325505</name>
</gene>
<dbReference type="InParanoid" id="E9H4X4"/>
<dbReference type="eggNOG" id="KOG3714">
    <property type="taxonomic scope" value="Eukaryota"/>
</dbReference>
<dbReference type="KEGG" id="dpx:DAPPUDRAFT_325505"/>
<dbReference type="Proteomes" id="UP000000305">
    <property type="component" value="Unassembled WGS sequence"/>
</dbReference>
<dbReference type="EC" id="3.4.24.-" evidence="7"/>
<dbReference type="OMA" id="EEMPECK"/>
<dbReference type="PROSITE" id="PS51864">
    <property type="entry name" value="ASTACIN"/>
    <property type="match status" value="1"/>
</dbReference>
<evidence type="ECO:0000256" key="5">
    <source>
        <dbReference type="ARBA" id="ARBA00023049"/>
    </source>
</evidence>
<keyword evidence="5 6" id="KW-0482">Metalloprotease</keyword>
<keyword evidence="6" id="KW-1015">Disulfide bond</keyword>
<dbReference type="PhylomeDB" id="E9H4X4"/>
<keyword evidence="3 6" id="KW-0378">Hydrolase</keyword>
<feature type="disulfide bond" evidence="6">
    <location>
        <begin position="139"/>
        <end position="161"/>
    </location>
</feature>
<evidence type="ECO:0000259" key="8">
    <source>
        <dbReference type="PROSITE" id="PS51864"/>
    </source>
</evidence>
<dbReference type="InterPro" id="IPR034035">
    <property type="entry name" value="Astacin-like_dom"/>
</dbReference>
<keyword evidence="7" id="KW-0732">Signal</keyword>
<dbReference type="PANTHER" id="PTHR10127">
    <property type="entry name" value="DISCOIDIN, CUB, EGF, LAMININ , AND ZINC METALLOPROTEASE DOMAIN CONTAINING"/>
    <property type="match status" value="1"/>
</dbReference>
<evidence type="ECO:0000256" key="4">
    <source>
        <dbReference type="ARBA" id="ARBA00022833"/>
    </source>
</evidence>
<dbReference type="InterPro" id="IPR006026">
    <property type="entry name" value="Peptidase_Metallo"/>
</dbReference>
<dbReference type="OrthoDB" id="291007at2759"/>
<feature type="domain" description="Peptidase M12A" evidence="8">
    <location>
        <begin position="75"/>
        <end position="264"/>
    </location>
</feature>
<dbReference type="AlphaFoldDB" id="E9H4X4"/>
<keyword evidence="2 6" id="KW-0479">Metal-binding</keyword>
<dbReference type="GO" id="GO:0006508">
    <property type="term" value="P:proteolysis"/>
    <property type="evidence" value="ECO:0007669"/>
    <property type="project" value="UniProtKB-KW"/>
</dbReference>
<feature type="binding site" evidence="6">
    <location>
        <position position="171"/>
    </location>
    <ligand>
        <name>Zn(2+)</name>
        <dbReference type="ChEBI" id="CHEBI:29105"/>
        <note>catalytic</note>
    </ligand>
</feature>
<feature type="chain" id="PRO_5005128587" description="Metalloendopeptidase" evidence="7">
    <location>
        <begin position="26"/>
        <end position="265"/>
    </location>
</feature>
<name>E9H4X4_DAPPU</name>
<dbReference type="GO" id="GO:0008270">
    <property type="term" value="F:zinc ion binding"/>
    <property type="evidence" value="ECO:0007669"/>
    <property type="project" value="UniProtKB-UniRule"/>
</dbReference>
<dbReference type="PRINTS" id="PR00480">
    <property type="entry name" value="ASTACIN"/>
</dbReference>
<evidence type="ECO:0000256" key="2">
    <source>
        <dbReference type="ARBA" id="ARBA00022723"/>
    </source>
</evidence>
<evidence type="ECO:0000256" key="6">
    <source>
        <dbReference type="PROSITE-ProRule" id="PRU01211"/>
    </source>
</evidence>